<dbReference type="GO" id="GO:0003677">
    <property type="term" value="F:DNA binding"/>
    <property type="evidence" value="ECO:0007669"/>
    <property type="project" value="UniProtKB-KW"/>
</dbReference>
<dbReference type="InterPro" id="IPR000524">
    <property type="entry name" value="Tscrpt_reg_HTH_GntR"/>
</dbReference>
<dbReference type="RefSeq" id="WP_184895012.1">
    <property type="nucleotide sequence ID" value="NZ_JACHMX010000001.1"/>
</dbReference>
<gene>
    <name evidence="5" type="ORF">HDA45_002607</name>
</gene>
<dbReference type="SMART" id="SM00345">
    <property type="entry name" value="HTH_GNTR"/>
    <property type="match status" value="1"/>
</dbReference>
<evidence type="ECO:0000313" key="5">
    <source>
        <dbReference type="EMBL" id="MBB5852520.1"/>
    </source>
</evidence>
<keyword evidence="1" id="KW-0805">Transcription regulation</keyword>
<dbReference type="AlphaFoldDB" id="A0A841B120"/>
<dbReference type="PANTHER" id="PTHR44846:SF17">
    <property type="entry name" value="GNTR-FAMILY TRANSCRIPTIONAL REGULATOR"/>
    <property type="match status" value="1"/>
</dbReference>
<dbReference type="InterPro" id="IPR050679">
    <property type="entry name" value="Bact_HTH_transcr_reg"/>
</dbReference>
<comment type="caution">
    <text evidence="5">The sequence shown here is derived from an EMBL/GenBank/DDBJ whole genome shotgun (WGS) entry which is preliminary data.</text>
</comment>
<keyword evidence="2 5" id="KW-0238">DNA-binding</keyword>
<protein>
    <submittedName>
        <fullName evidence="5">DNA-binding GntR family transcriptional regulator</fullName>
    </submittedName>
</protein>
<reference evidence="5 6" key="1">
    <citation type="submission" date="2020-08" db="EMBL/GenBank/DDBJ databases">
        <title>Sequencing the genomes of 1000 actinobacteria strains.</title>
        <authorList>
            <person name="Klenk H.-P."/>
        </authorList>
    </citation>
    <scope>NUCLEOTIDE SEQUENCE [LARGE SCALE GENOMIC DNA]</scope>
    <source>
        <strain evidence="5 6">DSM 45272</strain>
    </source>
</reference>
<proteinExistence type="predicted"/>
<dbReference type="Proteomes" id="UP000580861">
    <property type="component" value="Unassembled WGS sequence"/>
</dbReference>
<dbReference type="CDD" id="cd07377">
    <property type="entry name" value="WHTH_GntR"/>
    <property type="match status" value="1"/>
</dbReference>
<dbReference type="Pfam" id="PF00392">
    <property type="entry name" value="GntR"/>
    <property type="match status" value="1"/>
</dbReference>
<organism evidence="5 6">
    <name type="scientific">Amycolatopsis umgeniensis</name>
    <dbReference type="NCBI Taxonomy" id="336628"/>
    <lineage>
        <taxon>Bacteria</taxon>
        <taxon>Bacillati</taxon>
        <taxon>Actinomycetota</taxon>
        <taxon>Actinomycetes</taxon>
        <taxon>Pseudonocardiales</taxon>
        <taxon>Pseudonocardiaceae</taxon>
        <taxon>Amycolatopsis</taxon>
    </lineage>
</organism>
<keyword evidence="3" id="KW-0804">Transcription</keyword>
<dbReference type="EMBL" id="JACHMX010000001">
    <property type="protein sequence ID" value="MBB5852520.1"/>
    <property type="molecule type" value="Genomic_DNA"/>
</dbReference>
<dbReference type="GO" id="GO:0003700">
    <property type="term" value="F:DNA-binding transcription factor activity"/>
    <property type="evidence" value="ECO:0007669"/>
    <property type="project" value="InterPro"/>
</dbReference>
<name>A0A841B120_9PSEU</name>
<sequence>MTAKYEVLAETIRSRIRSGDLPQGEMLPGYRVLSEQEGYSPGTVQKALQVLQSEGWLSVTPAVGVFVNEPPAEKPDSGYLVRELASLRTVVDELRERVARLEESTSRS</sequence>
<feature type="domain" description="HTH gntR-type" evidence="4">
    <location>
        <begin position="2"/>
        <end position="70"/>
    </location>
</feature>
<evidence type="ECO:0000313" key="6">
    <source>
        <dbReference type="Proteomes" id="UP000580861"/>
    </source>
</evidence>
<dbReference type="InterPro" id="IPR036390">
    <property type="entry name" value="WH_DNA-bd_sf"/>
</dbReference>
<evidence type="ECO:0000256" key="1">
    <source>
        <dbReference type="ARBA" id="ARBA00023015"/>
    </source>
</evidence>
<dbReference type="GO" id="GO:0045892">
    <property type="term" value="P:negative regulation of DNA-templated transcription"/>
    <property type="evidence" value="ECO:0007669"/>
    <property type="project" value="TreeGrafter"/>
</dbReference>
<dbReference type="SUPFAM" id="SSF46785">
    <property type="entry name" value="Winged helix' DNA-binding domain"/>
    <property type="match status" value="1"/>
</dbReference>
<keyword evidence="6" id="KW-1185">Reference proteome</keyword>
<dbReference type="Gene3D" id="1.10.10.10">
    <property type="entry name" value="Winged helix-like DNA-binding domain superfamily/Winged helix DNA-binding domain"/>
    <property type="match status" value="1"/>
</dbReference>
<evidence type="ECO:0000256" key="3">
    <source>
        <dbReference type="ARBA" id="ARBA00023163"/>
    </source>
</evidence>
<accession>A0A841B120</accession>
<dbReference type="PROSITE" id="PS50949">
    <property type="entry name" value="HTH_GNTR"/>
    <property type="match status" value="1"/>
</dbReference>
<evidence type="ECO:0000256" key="2">
    <source>
        <dbReference type="ARBA" id="ARBA00023125"/>
    </source>
</evidence>
<dbReference type="InterPro" id="IPR036388">
    <property type="entry name" value="WH-like_DNA-bd_sf"/>
</dbReference>
<dbReference type="PANTHER" id="PTHR44846">
    <property type="entry name" value="MANNOSYL-D-GLYCERATE TRANSPORT/METABOLISM SYSTEM REPRESSOR MNGR-RELATED"/>
    <property type="match status" value="1"/>
</dbReference>
<evidence type="ECO:0000259" key="4">
    <source>
        <dbReference type="PROSITE" id="PS50949"/>
    </source>
</evidence>